<dbReference type="OrthoDB" id="347686at2"/>
<dbReference type="RefSeq" id="WP_135776002.1">
    <property type="nucleotide sequence ID" value="NZ_RQEY01000024.1"/>
</dbReference>
<comment type="caution">
    <text evidence="1">The sequence shown here is derived from an EMBL/GenBank/DDBJ whole genome shotgun (WGS) entry which is preliminary data.</text>
</comment>
<name>A0A4R9GWW9_9LEPT</name>
<gene>
    <name evidence="1" type="ORF">EHO65_18365</name>
</gene>
<sequence length="83" mass="10077">MKINSHEESRKFRELDKAYHLAYIQYHVDVHGFRGLARIINDKFPEDPISYSWIIKALGRDRDNPDYYMSQVRLSEKIWETFK</sequence>
<proteinExistence type="predicted"/>
<dbReference type="EMBL" id="RQEY01000024">
    <property type="protein sequence ID" value="TGK36265.1"/>
    <property type="molecule type" value="Genomic_DNA"/>
</dbReference>
<evidence type="ECO:0000313" key="2">
    <source>
        <dbReference type="Proteomes" id="UP000298097"/>
    </source>
</evidence>
<evidence type="ECO:0000313" key="1">
    <source>
        <dbReference type="EMBL" id="TGK36265.1"/>
    </source>
</evidence>
<accession>A0A4R9GWW9</accession>
<keyword evidence="2" id="KW-1185">Reference proteome</keyword>
<protein>
    <submittedName>
        <fullName evidence="1">Uncharacterized protein</fullName>
    </submittedName>
</protein>
<organism evidence="1 2">
    <name type="scientific">Leptospira andrefontaineae</name>
    <dbReference type="NCBI Taxonomy" id="2484976"/>
    <lineage>
        <taxon>Bacteria</taxon>
        <taxon>Pseudomonadati</taxon>
        <taxon>Spirochaetota</taxon>
        <taxon>Spirochaetia</taxon>
        <taxon>Leptospirales</taxon>
        <taxon>Leptospiraceae</taxon>
        <taxon>Leptospira</taxon>
    </lineage>
</organism>
<reference evidence="1" key="1">
    <citation type="journal article" date="2019" name="PLoS Negl. Trop. Dis.">
        <title>Revisiting the worldwide diversity of Leptospira species in the environment.</title>
        <authorList>
            <person name="Vincent A.T."/>
            <person name="Schiettekatte O."/>
            <person name="Bourhy P."/>
            <person name="Veyrier F.J."/>
            <person name="Picardeau M."/>
        </authorList>
    </citation>
    <scope>NUCLEOTIDE SEQUENCE [LARGE SCALE GENOMIC DNA]</scope>
    <source>
        <strain evidence="1">201800301</strain>
    </source>
</reference>
<dbReference type="Proteomes" id="UP000298097">
    <property type="component" value="Unassembled WGS sequence"/>
</dbReference>
<dbReference type="AlphaFoldDB" id="A0A4R9GWW9"/>